<dbReference type="HOGENOM" id="CLU_088158_0_0_5"/>
<feature type="compositionally biased region" description="Polar residues" evidence="1">
    <location>
        <begin position="1"/>
        <end position="10"/>
    </location>
</feature>
<dbReference type="KEGG" id="ngg:RG540_CH13830"/>
<dbReference type="OrthoDB" id="7347988at2"/>
<evidence type="ECO:0000256" key="1">
    <source>
        <dbReference type="SAM" id="MobiDB-lite"/>
    </source>
</evidence>
<dbReference type="InterPro" id="IPR008768">
    <property type="entry name" value="Gp9-like"/>
</dbReference>
<dbReference type="eggNOG" id="ENOG50312CE">
    <property type="taxonomic scope" value="Bacteria"/>
</dbReference>
<dbReference type="RefSeq" id="WP_038585973.1">
    <property type="nucleotide sequence ID" value="NZ_HG938353.1"/>
</dbReference>
<dbReference type="AlphaFoldDB" id="A0A068SMU6"/>
<keyword evidence="3" id="KW-1185">Reference proteome</keyword>
<feature type="region of interest" description="Disordered" evidence="1">
    <location>
        <begin position="1"/>
        <end position="50"/>
    </location>
</feature>
<feature type="compositionally biased region" description="Low complexity" evidence="1">
    <location>
        <begin position="20"/>
        <end position="46"/>
    </location>
</feature>
<dbReference type="GeneID" id="24259282"/>
<accession>A0A068SMU6</accession>
<name>A0A068SMU6_NEOGA</name>
<proteinExistence type="predicted"/>
<protein>
    <submittedName>
        <fullName evidence="2">Putative capsid assembly protein</fullName>
    </submittedName>
</protein>
<sequence>MTTPSTSNAMPVNAPEGHEAAMLAKADAALTPPSSEQPAAPAAGAKEIPDWVPEKFRSAEDPMKAMADAYAALEAKQGGKPEGTPELPANAQEAQAQVEAMGLDFNAFSTEYAQNGELSTATYDALEKAGVPKEIVDAYIAGQEAQAQAMITDIQGQFGGAEGYSQMVGWAASNMSKQEITAFNKVMDGGDVDSIKLAITGLQAKYKSAVGDEPSLLNGGNGDDQGDAFRSTAEITAAMSDPRYAKDAAYRADVQAKIGRSNVF</sequence>
<dbReference type="Pfam" id="PF05396">
    <property type="entry name" value="Phage_T7_Capsid"/>
    <property type="match status" value="1"/>
</dbReference>
<dbReference type="Proteomes" id="UP000028181">
    <property type="component" value="Chromosome I"/>
</dbReference>
<evidence type="ECO:0000313" key="2">
    <source>
        <dbReference type="EMBL" id="CDN47563.1"/>
    </source>
</evidence>
<dbReference type="EMBL" id="HG938353">
    <property type="protein sequence ID" value="CDN47563.1"/>
    <property type="molecule type" value="Genomic_DNA"/>
</dbReference>
<evidence type="ECO:0000313" key="3">
    <source>
        <dbReference type="Proteomes" id="UP000028181"/>
    </source>
</evidence>
<organism evidence="2 3">
    <name type="scientific">Neorhizobium galegae bv. orientalis str. HAMBI 540</name>
    <dbReference type="NCBI Taxonomy" id="1028800"/>
    <lineage>
        <taxon>Bacteria</taxon>
        <taxon>Pseudomonadati</taxon>
        <taxon>Pseudomonadota</taxon>
        <taxon>Alphaproteobacteria</taxon>
        <taxon>Hyphomicrobiales</taxon>
        <taxon>Rhizobiaceae</taxon>
        <taxon>Rhizobium/Agrobacterium group</taxon>
        <taxon>Neorhizobium</taxon>
    </lineage>
</organism>
<reference evidence="3" key="1">
    <citation type="journal article" date="2014" name="BMC Genomics">
        <title>Genome sequencing of two Neorhizobium galegae strains reveals a noeT gene responsible for the unusual acetylation of the nodulation factors.</title>
        <authorList>
            <person name="Osterman J."/>
            <person name="Marsh J."/>
            <person name="Laine P.K."/>
            <person name="Zeng Z."/>
            <person name="Alatalo E."/>
            <person name="Sullivan J.T."/>
            <person name="Young J.P."/>
            <person name="Thomas-Oates J."/>
            <person name="Paulin L."/>
            <person name="Lindstrom K."/>
        </authorList>
    </citation>
    <scope>NUCLEOTIDE SEQUENCE [LARGE SCALE GENOMIC DNA]</scope>
    <source>
        <strain evidence="3">HAMBI 540</strain>
    </source>
</reference>
<gene>
    <name evidence="2" type="ORF">RG540_CH13830</name>
</gene>
<dbReference type="PATRIC" id="fig|1028800.3.peg.1397"/>